<protein>
    <submittedName>
        <fullName evidence="1">Uncharacterized protein</fullName>
    </submittedName>
</protein>
<name>A0AA88SRC9_TACVA</name>
<sequence>MEAGTRGVGGALLRSSRIVCVRASRGKFGVNERDRGRAVQLEGVKASGPEKEGYYSRLRFLHNVRELAAPALRDVR</sequence>
<evidence type="ECO:0000313" key="2">
    <source>
        <dbReference type="Proteomes" id="UP001187315"/>
    </source>
</evidence>
<accession>A0AA88SRC9</accession>
<organism evidence="1 2">
    <name type="scientific">Tachysurus vachellii</name>
    <name type="common">Darkbarbel catfish</name>
    <name type="synonym">Pelteobagrus vachellii</name>
    <dbReference type="NCBI Taxonomy" id="175792"/>
    <lineage>
        <taxon>Eukaryota</taxon>
        <taxon>Metazoa</taxon>
        <taxon>Chordata</taxon>
        <taxon>Craniata</taxon>
        <taxon>Vertebrata</taxon>
        <taxon>Euteleostomi</taxon>
        <taxon>Actinopterygii</taxon>
        <taxon>Neopterygii</taxon>
        <taxon>Teleostei</taxon>
        <taxon>Ostariophysi</taxon>
        <taxon>Siluriformes</taxon>
        <taxon>Bagridae</taxon>
        <taxon>Tachysurus</taxon>
    </lineage>
</organism>
<dbReference type="EMBL" id="JAVHJS010000009">
    <property type="protein sequence ID" value="KAK2848263.1"/>
    <property type="molecule type" value="Genomic_DNA"/>
</dbReference>
<evidence type="ECO:0000313" key="1">
    <source>
        <dbReference type="EMBL" id="KAK2848263.1"/>
    </source>
</evidence>
<comment type="caution">
    <text evidence="1">The sequence shown here is derived from an EMBL/GenBank/DDBJ whole genome shotgun (WGS) entry which is preliminary data.</text>
</comment>
<dbReference type="Proteomes" id="UP001187315">
    <property type="component" value="Unassembled WGS sequence"/>
</dbReference>
<keyword evidence="2" id="KW-1185">Reference proteome</keyword>
<gene>
    <name evidence="1" type="ORF">Q7C36_009945</name>
</gene>
<dbReference type="AlphaFoldDB" id="A0AA88SRC9"/>
<proteinExistence type="predicted"/>
<reference evidence="1" key="1">
    <citation type="submission" date="2023-08" db="EMBL/GenBank/DDBJ databases">
        <title>Pelteobagrus vachellii genome.</title>
        <authorList>
            <person name="Liu H."/>
        </authorList>
    </citation>
    <scope>NUCLEOTIDE SEQUENCE</scope>
    <source>
        <strain evidence="1">PRFRI_2022a</strain>
        <tissue evidence="1">Muscle</tissue>
    </source>
</reference>